<organism evidence="1">
    <name type="scientific">Oikopleura dioica</name>
    <name type="common">Tunicate</name>
    <dbReference type="NCBI Taxonomy" id="34765"/>
    <lineage>
        <taxon>Eukaryota</taxon>
        <taxon>Metazoa</taxon>
        <taxon>Chordata</taxon>
        <taxon>Tunicata</taxon>
        <taxon>Appendicularia</taxon>
        <taxon>Copelata</taxon>
        <taxon>Oikopleuridae</taxon>
        <taxon>Oikopleura</taxon>
    </lineage>
</organism>
<name>E4XNK3_OIKDI</name>
<dbReference type="EMBL" id="FN653084">
    <property type="protein sequence ID" value="CBY11441.1"/>
    <property type="molecule type" value="Genomic_DNA"/>
</dbReference>
<sequence length="19" mass="2286">MLKLSKQLFFRNSRTVLGF</sequence>
<dbReference type="InParanoid" id="E4XNK3"/>
<evidence type="ECO:0000313" key="1">
    <source>
        <dbReference type="EMBL" id="CBY11441.1"/>
    </source>
</evidence>
<proteinExistence type="predicted"/>
<accession>E4XNK3</accession>
<keyword evidence="2" id="KW-1185">Reference proteome</keyword>
<gene>
    <name evidence="1" type="ORF">GSOID_T00015764001</name>
</gene>
<evidence type="ECO:0000313" key="2">
    <source>
        <dbReference type="Proteomes" id="UP000001307"/>
    </source>
</evidence>
<dbReference type="Proteomes" id="UP000001307">
    <property type="component" value="Unassembled WGS sequence"/>
</dbReference>
<protein>
    <submittedName>
        <fullName evidence="1">Uncharacterized protein</fullName>
    </submittedName>
</protein>
<dbReference type="AlphaFoldDB" id="E4XNK3"/>
<reference evidence="1" key="1">
    <citation type="journal article" date="2010" name="Science">
        <title>Plasticity of animal genome architecture unmasked by rapid evolution of a pelagic tunicate.</title>
        <authorList>
            <person name="Denoeud F."/>
            <person name="Henriet S."/>
            <person name="Mungpakdee S."/>
            <person name="Aury J.M."/>
            <person name="Da Silva C."/>
            <person name="Brinkmann H."/>
            <person name="Mikhaleva J."/>
            <person name="Olsen L.C."/>
            <person name="Jubin C."/>
            <person name="Canestro C."/>
            <person name="Bouquet J.M."/>
            <person name="Danks G."/>
            <person name="Poulain J."/>
            <person name="Campsteijn C."/>
            <person name="Adamski M."/>
            <person name="Cross I."/>
            <person name="Yadetie F."/>
            <person name="Muffato M."/>
            <person name="Louis A."/>
            <person name="Butcher S."/>
            <person name="Tsagkogeorga G."/>
            <person name="Konrad A."/>
            <person name="Singh S."/>
            <person name="Jensen M.F."/>
            <person name="Cong E.H."/>
            <person name="Eikeseth-Otteraa H."/>
            <person name="Noel B."/>
            <person name="Anthouard V."/>
            <person name="Porcel B.M."/>
            <person name="Kachouri-Lafond R."/>
            <person name="Nishino A."/>
            <person name="Ugolini M."/>
            <person name="Chourrout P."/>
            <person name="Nishida H."/>
            <person name="Aasland R."/>
            <person name="Huzurbazar S."/>
            <person name="Westhof E."/>
            <person name="Delsuc F."/>
            <person name="Lehrach H."/>
            <person name="Reinhardt R."/>
            <person name="Weissenbach J."/>
            <person name="Roy S.W."/>
            <person name="Artiguenave F."/>
            <person name="Postlethwait J.H."/>
            <person name="Manak J.R."/>
            <person name="Thompson E.M."/>
            <person name="Jaillon O."/>
            <person name="Du Pasquier L."/>
            <person name="Boudinot P."/>
            <person name="Liberles D.A."/>
            <person name="Volff J.N."/>
            <person name="Philippe H."/>
            <person name="Lenhard B."/>
            <person name="Roest Crollius H."/>
            <person name="Wincker P."/>
            <person name="Chourrout D."/>
        </authorList>
    </citation>
    <scope>NUCLEOTIDE SEQUENCE [LARGE SCALE GENOMIC DNA]</scope>
</reference>